<feature type="region of interest" description="Disordered" evidence="1">
    <location>
        <begin position="25"/>
        <end position="60"/>
    </location>
</feature>
<evidence type="ECO:0000259" key="2">
    <source>
        <dbReference type="PROSITE" id="PS50828"/>
    </source>
</evidence>
<dbReference type="InterPro" id="IPR036063">
    <property type="entry name" value="Smr_dom_sf"/>
</dbReference>
<evidence type="ECO:0000313" key="4">
    <source>
        <dbReference type="Proteomes" id="UP001597216"/>
    </source>
</evidence>
<organism evidence="3 4">
    <name type="scientific">Phenylobacterium conjunctum</name>
    <dbReference type="NCBI Taxonomy" id="1298959"/>
    <lineage>
        <taxon>Bacteria</taxon>
        <taxon>Pseudomonadati</taxon>
        <taxon>Pseudomonadota</taxon>
        <taxon>Alphaproteobacteria</taxon>
        <taxon>Caulobacterales</taxon>
        <taxon>Caulobacteraceae</taxon>
        <taxon>Phenylobacterium</taxon>
    </lineage>
</organism>
<feature type="domain" description="Smr" evidence="2">
    <location>
        <begin position="88"/>
        <end position="169"/>
    </location>
</feature>
<feature type="compositionally biased region" description="Basic and acidic residues" evidence="1">
    <location>
        <begin position="30"/>
        <end position="47"/>
    </location>
</feature>
<protein>
    <submittedName>
        <fullName evidence="3">Smr/MutS family protein</fullName>
    </submittedName>
</protein>
<keyword evidence="4" id="KW-1185">Reference proteome</keyword>
<dbReference type="Proteomes" id="UP001597216">
    <property type="component" value="Unassembled WGS sequence"/>
</dbReference>
<evidence type="ECO:0000313" key="3">
    <source>
        <dbReference type="EMBL" id="MFD1191329.1"/>
    </source>
</evidence>
<accession>A0ABW3T2E3</accession>
<dbReference type="Gene3D" id="3.30.1370.110">
    <property type="match status" value="1"/>
</dbReference>
<comment type="caution">
    <text evidence="3">The sequence shown here is derived from an EMBL/GenBank/DDBJ whole genome shotgun (WGS) entry which is preliminary data.</text>
</comment>
<dbReference type="Pfam" id="PF01713">
    <property type="entry name" value="Smr"/>
    <property type="match status" value="1"/>
</dbReference>
<proteinExistence type="predicted"/>
<dbReference type="PANTHER" id="PTHR35562">
    <property type="entry name" value="DNA ENDONUCLEASE SMRA-RELATED"/>
    <property type="match status" value="1"/>
</dbReference>
<sequence length="176" mass="19491">MIKRPIRPDELKLWSMVAGTVRPLPGRAVPKMDPDHAPAPHDPDARAARLPAPDRPVHKPLRQASLDPIEPGRRHRIAREREEIGARIDLHGYGQDQARAALEGFVRRNFDEGHRAVLVITGKGLRGDGVLRRLTPEWLAAPALRDMVAGVSEAHRHHGGAGALYVALKRKPRPQV</sequence>
<dbReference type="InterPro" id="IPR002625">
    <property type="entry name" value="Smr_dom"/>
</dbReference>
<gene>
    <name evidence="3" type="ORF">ACFQ27_12120</name>
</gene>
<dbReference type="RefSeq" id="WP_377353764.1">
    <property type="nucleotide sequence ID" value="NZ_JBHTLQ010000025.1"/>
</dbReference>
<dbReference type="PROSITE" id="PS50828">
    <property type="entry name" value="SMR"/>
    <property type="match status" value="1"/>
</dbReference>
<evidence type="ECO:0000256" key="1">
    <source>
        <dbReference type="SAM" id="MobiDB-lite"/>
    </source>
</evidence>
<reference evidence="4" key="1">
    <citation type="journal article" date="2019" name="Int. J. Syst. Evol. Microbiol.">
        <title>The Global Catalogue of Microorganisms (GCM) 10K type strain sequencing project: providing services to taxonomists for standard genome sequencing and annotation.</title>
        <authorList>
            <consortium name="The Broad Institute Genomics Platform"/>
            <consortium name="The Broad Institute Genome Sequencing Center for Infectious Disease"/>
            <person name="Wu L."/>
            <person name="Ma J."/>
        </authorList>
    </citation>
    <scope>NUCLEOTIDE SEQUENCE [LARGE SCALE GENOMIC DNA]</scope>
    <source>
        <strain evidence="4">CCUG 55074</strain>
    </source>
</reference>
<dbReference type="PANTHER" id="PTHR35562:SF2">
    <property type="entry name" value="DNA ENDONUCLEASE SMRA-RELATED"/>
    <property type="match status" value="1"/>
</dbReference>
<name>A0ABW3T2E3_9CAUL</name>
<dbReference type="SUPFAM" id="SSF160443">
    <property type="entry name" value="SMR domain-like"/>
    <property type="match status" value="1"/>
</dbReference>
<dbReference type="EMBL" id="JBHTLQ010000025">
    <property type="protein sequence ID" value="MFD1191329.1"/>
    <property type="molecule type" value="Genomic_DNA"/>
</dbReference>